<feature type="transmembrane region" description="Helical" evidence="1">
    <location>
        <begin position="20"/>
        <end position="37"/>
    </location>
</feature>
<organism evidence="2 3">
    <name type="scientific">Sphingomonas ursincola</name>
    <dbReference type="NCBI Taxonomy" id="56361"/>
    <lineage>
        <taxon>Bacteria</taxon>
        <taxon>Pseudomonadati</taxon>
        <taxon>Pseudomonadota</taxon>
        <taxon>Alphaproteobacteria</taxon>
        <taxon>Sphingomonadales</taxon>
        <taxon>Sphingomonadaceae</taxon>
        <taxon>Sphingomonas</taxon>
    </lineage>
</organism>
<keyword evidence="1" id="KW-1133">Transmembrane helix</keyword>
<evidence type="ECO:0000313" key="2">
    <source>
        <dbReference type="EMBL" id="MBA1375772.1"/>
    </source>
</evidence>
<keyword evidence="3" id="KW-1185">Reference proteome</keyword>
<feature type="transmembrane region" description="Helical" evidence="1">
    <location>
        <begin position="57"/>
        <end position="78"/>
    </location>
</feature>
<dbReference type="AlphaFoldDB" id="A0A7V8U9U3"/>
<evidence type="ECO:0008006" key="4">
    <source>
        <dbReference type="Google" id="ProtNLM"/>
    </source>
</evidence>
<dbReference type="EMBL" id="VDES01000003">
    <property type="protein sequence ID" value="MBA1375772.1"/>
    <property type="molecule type" value="Genomic_DNA"/>
</dbReference>
<protein>
    <recommendedName>
        <fullName evidence="4">DoxX family protein</fullName>
    </recommendedName>
</protein>
<keyword evidence="1" id="KW-0472">Membrane</keyword>
<evidence type="ECO:0000256" key="1">
    <source>
        <dbReference type="SAM" id="Phobius"/>
    </source>
</evidence>
<sequence length="139" mass="14625">MAALLPRSEPVAASASSRFLVLCGVLAVVPGMIHVFLPDGGAGVIAGIDLSRDAARTVSMFAWAGATQIAWGGMMLAIGLFHRALVPLALVLLLLEKTLHALSFWVLKPGDHHPPESYAVLVAVPVIALFLALALRRRG</sequence>
<keyword evidence="1" id="KW-0812">Transmembrane</keyword>
<name>A0A7V8U9U3_9SPHN</name>
<dbReference type="RefSeq" id="WP_137775387.1">
    <property type="nucleotide sequence ID" value="NZ_BAAAGB010000001.1"/>
</dbReference>
<feature type="transmembrane region" description="Helical" evidence="1">
    <location>
        <begin position="118"/>
        <end position="135"/>
    </location>
</feature>
<reference evidence="2 3" key="1">
    <citation type="journal article" date="1994" name="Int. J. Syst. Bacteriol.">
        <title>Phylogenetic positions of novel aerobic, bacteriochlorophyll a-containing bacteria and description of Roseococcus thiosulfatophilus gen. nov., sp. nov., Erythromicrobium ramosum gen. nov., sp. nov., and Erythrobacter litoralis sp. nov.</title>
        <authorList>
            <person name="Yurkov V."/>
            <person name="Stackebrandt E."/>
            <person name="Holmes A."/>
            <person name="Fuerst J.A."/>
            <person name="Hugenholtz P."/>
            <person name="Golecki J."/>
            <person name="Gad'on N."/>
            <person name="Gorlenko V.M."/>
            <person name="Kompantseva E.I."/>
            <person name="Drews G."/>
        </authorList>
    </citation>
    <scope>NUCLEOTIDE SEQUENCE [LARGE SCALE GENOMIC DNA]</scope>
    <source>
        <strain evidence="2 3">KR-99</strain>
    </source>
</reference>
<proteinExistence type="predicted"/>
<dbReference type="Proteomes" id="UP000589292">
    <property type="component" value="Unassembled WGS sequence"/>
</dbReference>
<evidence type="ECO:0000313" key="3">
    <source>
        <dbReference type="Proteomes" id="UP000589292"/>
    </source>
</evidence>
<accession>A0A7V8U9U3</accession>
<comment type="caution">
    <text evidence="2">The sequence shown here is derived from an EMBL/GenBank/DDBJ whole genome shotgun (WGS) entry which is preliminary data.</text>
</comment>
<gene>
    <name evidence="2" type="ORF">FG486_15615</name>
</gene>
<feature type="transmembrane region" description="Helical" evidence="1">
    <location>
        <begin position="85"/>
        <end position="106"/>
    </location>
</feature>